<evidence type="ECO:0000313" key="2">
    <source>
        <dbReference type="EMBL" id="PEP99087.1"/>
    </source>
</evidence>
<dbReference type="InterPro" id="IPR051839">
    <property type="entry name" value="RD_transcriptional_regulator"/>
</dbReference>
<organism evidence="2 3">
    <name type="scientific">Bacillus toyonensis</name>
    <dbReference type="NCBI Taxonomy" id="155322"/>
    <lineage>
        <taxon>Bacteria</taxon>
        <taxon>Bacillati</taxon>
        <taxon>Bacillota</taxon>
        <taxon>Bacilli</taxon>
        <taxon>Bacillales</taxon>
        <taxon>Bacillaceae</taxon>
        <taxon>Bacillus</taxon>
        <taxon>Bacillus cereus group</taxon>
    </lineage>
</organism>
<evidence type="ECO:0000313" key="3">
    <source>
        <dbReference type="Proteomes" id="UP000220841"/>
    </source>
</evidence>
<comment type="caution">
    <text evidence="2">The sequence shown here is derived from an EMBL/GenBank/DDBJ whole genome shotgun (WGS) entry which is preliminary data.</text>
</comment>
<dbReference type="PANTHER" id="PTHR33215:SF13">
    <property type="entry name" value="PROTEIN DISTAL ANTENNA"/>
    <property type="match status" value="1"/>
</dbReference>
<evidence type="ECO:0000256" key="1">
    <source>
        <dbReference type="SAM" id="Coils"/>
    </source>
</evidence>
<proteinExistence type="predicted"/>
<dbReference type="GO" id="GO:0004803">
    <property type="term" value="F:transposase activity"/>
    <property type="evidence" value="ECO:0007669"/>
    <property type="project" value="InterPro"/>
</dbReference>
<dbReference type="InterPro" id="IPR002514">
    <property type="entry name" value="Transposase_8"/>
</dbReference>
<evidence type="ECO:0008006" key="4">
    <source>
        <dbReference type="Google" id="ProtNLM"/>
    </source>
</evidence>
<dbReference type="EMBL" id="NUBY01000145">
    <property type="protein sequence ID" value="PEP99087.1"/>
    <property type="molecule type" value="Genomic_DNA"/>
</dbReference>
<reference evidence="2 3" key="1">
    <citation type="submission" date="2017-09" db="EMBL/GenBank/DDBJ databases">
        <title>Large-scale bioinformatics analysis of Bacillus genomes uncovers conserved roles of natural products in bacterial physiology.</title>
        <authorList>
            <consortium name="Agbiome Team Llc"/>
            <person name="Bleich R.M."/>
            <person name="Grubbs K.J."/>
            <person name="Santa Maria K.C."/>
            <person name="Allen S.E."/>
            <person name="Farag S."/>
            <person name="Shank E.A."/>
            <person name="Bowers A."/>
        </authorList>
    </citation>
    <scope>NUCLEOTIDE SEQUENCE [LARGE SCALE GENOMIC DNA]</scope>
    <source>
        <strain evidence="2 3">AFS021349</strain>
    </source>
</reference>
<dbReference type="GO" id="GO:0006313">
    <property type="term" value="P:DNA transposition"/>
    <property type="evidence" value="ECO:0007669"/>
    <property type="project" value="InterPro"/>
</dbReference>
<dbReference type="AlphaFoldDB" id="A0A2A8H9R1"/>
<name>A0A2A8H9R1_9BACI</name>
<dbReference type="Pfam" id="PF01527">
    <property type="entry name" value="HTH_Tnp_1"/>
    <property type="match status" value="1"/>
</dbReference>
<dbReference type="Gene3D" id="1.10.10.60">
    <property type="entry name" value="Homeodomain-like"/>
    <property type="match status" value="1"/>
</dbReference>
<dbReference type="PANTHER" id="PTHR33215">
    <property type="entry name" value="PROTEIN DISTAL ANTENNA"/>
    <property type="match status" value="1"/>
</dbReference>
<keyword evidence="1" id="KW-0175">Coiled coil</keyword>
<dbReference type="InterPro" id="IPR009057">
    <property type="entry name" value="Homeodomain-like_sf"/>
</dbReference>
<dbReference type="SUPFAM" id="SSF46689">
    <property type="entry name" value="Homeodomain-like"/>
    <property type="match status" value="1"/>
</dbReference>
<feature type="coiled-coil region" evidence="1">
    <location>
        <begin position="84"/>
        <end position="111"/>
    </location>
</feature>
<gene>
    <name evidence="2" type="ORF">CN585_23745</name>
</gene>
<feature type="non-terminal residue" evidence="2">
    <location>
        <position position="115"/>
    </location>
</feature>
<sequence>MYTIKKKHIMGERTIDKGHFITGVYMGKIKQYEEEFKRQSVKHVFQTGKAVAQVARELGISVNTLHGWVKKYKQEPKVIQQRTFRSEDKKTNEMERRIRDLEEENAILKKAMHFF</sequence>
<dbReference type="Proteomes" id="UP000220841">
    <property type="component" value="Unassembled WGS sequence"/>
</dbReference>
<protein>
    <recommendedName>
        <fullName evidence="4">Transposase</fullName>
    </recommendedName>
</protein>
<dbReference type="GO" id="GO:0003677">
    <property type="term" value="F:DNA binding"/>
    <property type="evidence" value="ECO:0007669"/>
    <property type="project" value="InterPro"/>
</dbReference>
<accession>A0A2A8H9R1</accession>